<sequence>MLLAACIIVLGFFFFFHTSSSLHHTLSSLSSSPTSSKTSSKDDTTTSSSPQDPATDMIPVEFPDPFAFHTPTADEKYLTYLPHSGFHNQRIELENALLLAFYLNRTLLLPDVYLGNPAMPWLRFDKMYERILLQTKRGLSHCPQIPPGAPYPMECLNYDRWTKVPWTFFYDLKPLAETVRIILRPDLSLQWLEATLPGLATTSSATTTTKTKKYDNIHFLKDMSPYEFRVYDHMGSKTPLSKFMHRYDVATLQAMDQKLLHFGSVFGTHRVLAQQASHATWLKQIRTHLIFNNPVLVDTARQVVDQLGGAGSSFIGLHLRVGDGLFKVRASINIDDIYHSLVNRFTDLTLDELLLLDPSHDEDRKERTDYEVKTLRTVTNVTSELPLAVDHTGYEQTITAHHLGSQPPTSLDPRLTCRRPGPNDEVDTSRFSQTIIYIATDAPNPSQHPLLRKIYATFPCVFDLSDFAFVFDALRRVHVVEEKIRLDDYLIPMLDAIIAAQGQHFFGTKDSTFTSYIERQLHPVYTHQQVKLAGPPVIPE</sequence>
<dbReference type="PANTHER" id="PTHR36050:SF1">
    <property type="entry name" value="O-FUCOSYLTRANSFERASE 30"/>
    <property type="match status" value="1"/>
</dbReference>
<dbReference type="Gene3D" id="3.40.50.11350">
    <property type="match status" value="1"/>
</dbReference>
<dbReference type="AlphaFoldDB" id="A0A168TBL6"/>
<protein>
    <recommendedName>
        <fullName evidence="5">CigA protein</fullName>
    </recommendedName>
</protein>
<evidence type="ECO:0000313" key="3">
    <source>
        <dbReference type="EMBL" id="SAM09795.1"/>
    </source>
</evidence>
<reference evidence="3" key="1">
    <citation type="submission" date="2016-04" db="EMBL/GenBank/DDBJ databases">
        <authorList>
            <person name="Evans L.H."/>
            <person name="Alamgir A."/>
            <person name="Owens N."/>
            <person name="Weber N.D."/>
            <person name="Virtaneva K."/>
            <person name="Barbian K."/>
            <person name="Babar A."/>
            <person name="Rosenke K."/>
        </authorList>
    </citation>
    <scope>NUCLEOTIDE SEQUENCE [LARGE SCALE GENOMIC DNA]</scope>
    <source>
        <strain evidence="3">CBS 101.48</strain>
    </source>
</reference>
<organism evidence="3">
    <name type="scientific">Absidia glauca</name>
    <name type="common">Pin mould</name>
    <dbReference type="NCBI Taxonomy" id="4829"/>
    <lineage>
        <taxon>Eukaryota</taxon>
        <taxon>Fungi</taxon>
        <taxon>Fungi incertae sedis</taxon>
        <taxon>Mucoromycota</taxon>
        <taxon>Mucoromycotina</taxon>
        <taxon>Mucoromycetes</taxon>
        <taxon>Mucorales</taxon>
        <taxon>Cunninghamellaceae</taxon>
        <taxon>Absidia</taxon>
    </lineage>
</organism>
<dbReference type="Proteomes" id="UP000078561">
    <property type="component" value="Unassembled WGS sequence"/>
</dbReference>
<feature type="signal peptide" evidence="2">
    <location>
        <begin position="1"/>
        <end position="21"/>
    </location>
</feature>
<dbReference type="STRING" id="4829.A0A168TBL6"/>
<dbReference type="PANTHER" id="PTHR36050">
    <property type="entry name" value="O-FUCOSYLTRANSFERASE 30"/>
    <property type="match status" value="1"/>
</dbReference>
<feature type="chain" id="PRO_5007900483" description="CigA protein" evidence="2">
    <location>
        <begin position="22"/>
        <end position="540"/>
    </location>
</feature>
<evidence type="ECO:0000313" key="4">
    <source>
        <dbReference type="Proteomes" id="UP000078561"/>
    </source>
</evidence>
<accession>A0A168TBL6</accession>
<feature type="compositionally biased region" description="Low complexity" evidence="1">
    <location>
        <begin position="26"/>
        <end position="38"/>
    </location>
</feature>
<dbReference type="EMBL" id="LT555210">
    <property type="protein sequence ID" value="SAM09795.1"/>
    <property type="molecule type" value="Genomic_DNA"/>
</dbReference>
<evidence type="ECO:0000256" key="1">
    <source>
        <dbReference type="SAM" id="MobiDB-lite"/>
    </source>
</evidence>
<proteinExistence type="predicted"/>
<dbReference type="InParanoid" id="A0A168TBL6"/>
<evidence type="ECO:0008006" key="5">
    <source>
        <dbReference type="Google" id="ProtNLM"/>
    </source>
</evidence>
<dbReference type="CDD" id="cd11296">
    <property type="entry name" value="O-FucT_like"/>
    <property type="match status" value="1"/>
</dbReference>
<dbReference type="OrthoDB" id="1882547at2759"/>
<keyword evidence="2" id="KW-0732">Signal</keyword>
<gene>
    <name evidence="3" type="primary">ABSGL_15504.1 scaffold 17607</name>
</gene>
<name>A0A168TBL6_ABSGL</name>
<dbReference type="OMA" id="HPVYTHQ"/>
<keyword evidence="4" id="KW-1185">Reference proteome</keyword>
<evidence type="ECO:0000256" key="2">
    <source>
        <dbReference type="SAM" id="SignalP"/>
    </source>
</evidence>
<feature type="region of interest" description="Disordered" evidence="1">
    <location>
        <begin position="26"/>
        <end position="56"/>
    </location>
</feature>